<evidence type="ECO:0000256" key="6">
    <source>
        <dbReference type="ARBA" id="ARBA00022989"/>
    </source>
</evidence>
<gene>
    <name evidence="12" type="ORF">ILEXP_LOCUS3848</name>
</gene>
<protein>
    <recommendedName>
        <fullName evidence="14">Cytochrome P450</fullName>
    </recommendedName>
</protein>
<dbReference type="PRINTS" id="PR00463">
    <property type="entry name" value="EP450I"/>
</dbReference>
<dbReference type="GO" id="GO:0004497">
    <property type="term" value="F:monooxygenase activity"/>
    <property type="evidence" value="ECO:0007669"/>
    <property type="project" value="UniProtKB-KW"/>
</dbReference>
<dbReference type="PANTHER" id="PTHR24286">
    <property type="entry name" value="CYTOCHROME P450 26"/>
    <property type="match status" value="1"/>
</dbReference>
<accession>A0ABC8R458</accession>
<comment type="caution">
    <text evidence="12">The sequence shown here is derived from an EMBL/GenBank/DDBJ whole genome shotgun (WGS) entry which is preliminary data.</text>
</comment>
<keyword evidence="10 11" id="KW-0349">Heme</keyword>
<dbReference type="AlphaFoldDB" id="A0ABC8R458"/>
<evidence type="ECO:0000256" key="11">
    <source>
        <dbReference type="RuleBase" id="RU000461"/>
    </source>
</evidence>
<evidence type="ECO:0000256" key="2">
    <source>
        <dbReference type="ARBA" id="ARBA00004167"/>
    </source>
</evidence>
<dbReference type="InterPro" id="IPR002401">
    <property type="entry name" value="Cyt_P450_E_grp-I"/>
</dbReference>
<dbReference type="InterPro" id="IPR001128">
    <property type="entry name" value="Cyt_P450"/>
</dbReference>
<proteinExistence type="inferred from homology"/>
<dbReference type="PRINTS" id="PR00385">
    <property type="entry name" value="P450"/>
</dbReference>
<evidence type="ECO:0000313" key="13">
    <source>
        <dbReference type="Proteomes" id="UP001642360"/>
    </source>
</evidence>
<dbReference type="Proteomes" id="UP001642360">
    <property type="component" value="Unassembled WGS sequence"/>
</dbReference>
<keyword evidence="8 10" id="KW-0408">Iron</keyword>
<feature type="binding site" description="axial binding residue" evidence="10">
    <location>
        <position position="487"/>
    </location>
    <ligand>
        <name>heme</name>
        <dbReference type="ChEBI" id="CHEBI:30413"/>
    </ligand>
    <ligandPart>
        <name>Fe</name>
        <dbReference type="ChEBI" id="CHEBI:18248"/>
    </ligandPart>
</feature>
<keyword evidence="6" id="KW-1133">Transmembrane helix</keyword>
<comment type="subcellular location">
    <subcellularLocation>
        <location evidence="2">Membrane</location>
        <topology evidence="2">Single-pass membrane protein</topology>
    </subcellularLocation>
</comment>
<keyword evidence="5 10" id="KW-0479">Metal-binding</keyword>
<evidence type="ECO:0000256" key="9">
    <source>
        <dbReference type="ARBA" id="ARBA00023136"/>
    </source>
</evidence>
<comment type="cofactor">
    <cofactor evidence="1 10">
        <name>heme</name>
        <dbReference type="ChEBI" id="CHEBI:30413"/>
    </cofactor>
</comment>
<dbReference type="CDD" id="cd11043">
    <property type="entry name" value="CYP90-like"/>
    <property type="match status" value="1"/>
</dbReference>
<dbReference type="FunFam" id="1.10.630.10:FF:000022">
    <property type="entry name" value="Taxadiene 5-alpha hydroxylase"/>
    <property type="match status" value="1"/>
</dbReference>
<evidence type="ECO:0008006" key="14">
    <source>
        <dbReference type="Google" id="ProtNLM"/>
    </source>
</evidence>
<keyword evidence="7 11" id="KW-0560">Oxidoreductase</keyword>
<evidence type="ECO:0000256" key="10">
    <source>
        <dbReference type="PIRSR" id="PIRSR602401-1"/>
    </source>
</evidence>
<dbReference type="Gene3D" id="1.10.630.10">
    <property type="entry name" value="Cytochrome P450"/>
    <property type="match status" value="1"/>
</dbReference>
<dbReference type="PANTHER" id="PTHR24286:SF53">
    <property type="entry name" value="BETA-AMYRIN 28-OXIDASE-LIKE"/>
    <property type="match status" value="1"/>
</dbReference>
<evidence type="ECO:0000256" key="5">
    <source>
        <dbReference type="ARBA" id="ARBA00022723"/>
    </source>
</evidence>
<name>A0ABC8R458_9AQUA</name>
<keyword evidence="4" id="KW-0812">Transmembrane</keyword>
<dbReference type="EMBL" id="CAUOFW020000781">
    <property type="protein sequence ID" value="CAK9136842.1"/>
    <property type="molecule type" value="Genomic_DNA"/>
</dbReference>
<dbReference type="PROSITE" id="PS00086">
    <property type="entry name" value="CYTOCHROME_P450"/>
    <property type="match status" value="1"/>
</dbReference>
<keyword evidence="9" id="KW-0472">Membrane</keyword>
<dbReference type="GO" id="GO:0016020">
    <property type="term" value="C:membrane"/>
    <property type="evidence" value="ECO:0007669"/>
    <property type="project" value="UniProtKB-SubCell"/>
</dbReference>
<keyword evidence="13" id="KW-1185">Reference proteome</keyword>
<organism evidence="12 13">
    <name type="scientific">Ilex paraguariensis</name>
    <name type="common">yerba mate</name>
    <dbReference type="NCBI Taxonomy" id="185542"/>
    <lineage>
        <taxon>Eukaryota</taxon>
        <taxon>Viridiplantae</taxon>
        <taxon>Streptophyta</taxon>
        <taxon>Embryophyta</taxon>
        <taxon>Tracheophyta</taxon>
        <taxon>Spermatophyta</taxon>
        <taxon>Magnoliopsida</taxon>
        <taxon>eudicotyledons</taxon>
        <taxon>Gunneridae</taxon>
        <taxon>Pentapetalae</taxon>
        <taxon>asterids</taxon>
        <taxon>campanulids</taxon>
        <taxon>Aquifoliales</taxon>
        <taxon>Aquifoliaceae</taxon>
        <taxon>Ilex</taxon>
    </lineage>
</organism>
<reference evidence="12 13" key="1">
    <citation type="submission" date="2024-02" db="EMBL/GenBank/DDBJ databases">
        <authorList>
            <person name="Vignale AGUSTIN F."/>
            <person name="Sosa J E."/>
            <person name="Modenutti C."/>
        </authorList>
    </citation>
    <scope>NUCLEOTIDE SEQUENCE [LARGE SCALE GENOMIC DNA]</scope>
</reference>
<comment type="similarity">
    <text evidence="3 11">Belongs to the cytochrome P450 family.</text>
</comment>
<evidence type="ECO:0000313" key="12">
    <source>
        <dbReference type="EMBL" id="CAK9136842.1"/>
    </source>
</evidence>
<dbReference type="SUPFAM" id="SSF48264">
    <property type="entry name" value="Cytochrome P450"/>
    <property type="match status" value="1"/>
</dbReference>
<evidence type="ECO:0000256" key="1">
    <source>
        <dbReference type="ARBA" id="ARBA00001971"/>
    </source>
</evidence>
<evidence type="ECO:0000256" key="4">
    <source>
        <dbReference type="ARBA" id="ARBA00022692"/>
    </source>
</evidence>
<evidence type="ECO:0000256" key="7">
    <source>
        <dbReference type="ARBA" id="ARBA00023002"/>
    </source>
</evidence>
<evidence type="ECO:0000256" key="8">
    <source>
        <dbReference type="ARBA" id="ARBA00023004"/>
    </source>
</evidence>
<dbReference type="InterPro" id="IPR017972">
    <property type="entry name" value="Cyt_P450_CS"/>
</dbReference>
<dbReference type="Pfam" id="PF00067">
    <property type="entry name" value="p450"/>
    <property type="match status" value="2"/>
</dbReference>
<keyword evidence="11" id="KW-0503">Monooxygenase</keyword>
<dbReference type="InterPro" id="IPR036396">
    <property type="entry name" value="Cyt_P450_sf"/>
</dbReference>
<evidence type="ECO:0000256" key="3">
    <source>
        <dbReference type="ARBA" id="ARBA00010617"/>
    </source>
</evidence>
<sequence length="540" mass="61260">MEWFCRYLDAGEGWLIGLVEWFCRCLDAAFTGNALEGAGFIGAWVLLVVCRQWVSLGSGSLGFGFPKVAGLAGGYLPPGTTGWPIIGETLEFSSTGKMGTPEKFVNERMKKYSSEIFKTSLIGERMAVLCGAAGNKFLFSNENKHVVSWWPQTHEKIMLFKQASTIGESKKVRGYLPEFLRPENLRKYVEIMDCLARQQIVTEWTPGREVKALPLARKHTFALACQLFMSIDDPEQIARLANSFARVSAGLLAVPIDFPGTIFNRAIKAANMIRYELLPIIKKRRDLMAENKEMETRDLLRHLILSTDQDGRFMTEMEIADKILHLLVASHDTTSTVITFVVFYLADYPHVYKEVLKGHSFEFRSFRSSSYIGFPWTTEQMEILKSKGPEKVLSFEDIQKMRYSRNVVNEVLRLSPPAPGAFKHVIRDFTYEGFTIPTGWKAHWSVFSTHQNPKYFPNPKKFDPARFEGSGPMPFSFVPFGGGPRMCPGAEFARLVILSFIHNLVTRFKWEKLIPDEKVKFDPSPIPVNGLPIRLVPHKC</sequence>
<dbReference type="GO" id="GO:0046872">
    <property type="term" value="F:metal ion binding"/>
    <property type="evidence" value="ECO:0007669"/>
    <property type="project" value="UniProtKB-KW"/>
</dbReference>